<gene>
    <name evidence="1" type="ORF">LP422_17155</name>
</gene>
<name>A0AC61U2N7_9MICO</name>
<organism evidence="1 2">
    <name type="scientific">Janibacter limosus</name>
    <dbReference type="NCBI Taxonomy" id="53458"/>
    <lineage>
        <taxon>Bacteria</taxon>
        <taxon>Bacillati</taxon>
        <taxon>Actinomycetota</taxon>
        <taxon>Actinomycetes</taxon>
        <taxon>Micrococcales</taxon>
        <taxon>Intrasporangiaceae</taxon>
        <taxon>Janibacter</taxon>
    </lineage>
</organism>
<accession>A0AC61U2N7</accession>
<evidence type="ECO:0000313" key="1">
    <source>
        <dbReference type="EMBL" id="UUZ44228.1"/>
    </source>
</evidence>
<dbReference type="Proteomes" id="UP001059663">
    <property type="component" value="Chromosome"/>
</dbReference>
<sequence length="179" mass="19676">MRRDANTAGTPPPGTVVKILDEDGREVAPGEKGRIFCGNELVFDGYTNGNTKDFIDGLVSTGDMGHVEGDLYFVDGRDDDMIVSGGENVYPIEVEGLLAEHPAVREISVIGVPDPDFGQRLAVFVALNEGHELSADELKDHVRAHRARHCVPREVVFMDELPRNATGKILNRELRKHFA</sequence>
<protein>
    <submittedName>
        <fullName evidence="1">AMP-binding protein</fullName>
    </submittedName>
</protein>
<reference evidence="1" key="1">
    <citation type="submission" date="2021-11" db="EMBL/GenBank/DDBJ databases">
        <title>Study of the species diversity of bacterial strains isolated from a unique natural object - Shulgan-Tash cave (Bashkiria).</title>
        <authorList>
            <person name="Sazanova A.L."/>
            <person name="Chirak E.R."/>
            <person name="Safronova V.I."/>
        </authorList>
    </citation>
    <scope>NUCLEOTIDE SEQUENCE</scope>
    <source>
        <strain evidence="1">P1</strain>
    </source>
</reference>
<proteinExistence type="predicted"/>
<dbReference type="EMBL" id="CP087977">
    <property type="protein sequence ID" value="UUZ44228.1"/>
    <property type="molecule type" value="Genomic_DNA"/>
</dbReference>
<evidence type="ECO:0000313" key="2">
    <source>
        <dbReference type="Proteomes" id="UP001059663"/>
    </source>
</evidence>